<dbReference type="SUPFAM" id="SSF53790">
    <property type="entry name" value="Tetrapyrrole methylase"/>
    <property type="match status" value="1"/>
</dbReference>
<dbReference type="CDD" id="cd11646">
    <property type="entry name" value="Precorrin_3B_C17_MT"/>
    <property type="match status" value="1"/>
</dbReference>
<evidence type="ECO:0000256" key="2">
    <source>
        <dbReference type="ARBA" id="ARBA00022573"/>
    </source>
</evidence>
<evidence type="ECO:0000259" key="6">
    <source>
        <dbReference type="Pfam" id="PF00590"/>
    </source>
</evidence>
<dbReference type="EMBL" id="DVIT01000055">
    <property type="protein sequence ID" value="HIS48400.1"/>
    <property type="molecule type" value="Genomic_DNA"/>
</dbReference>
<dbReference type="Gene3D" id="3.30.950.10">
    <property type="entry name" value="Methyltransferase, Cobalt-precorrin-4 Transmethylase, Domain 2"/>
    <property type="match status" value="1"/>
</dbReference>
<evidence type="ECO:0000256" key="1">
    <source>
        <dbReference type="ARBA" id="ARBA00004953"/>
    </source>
</evidence>
<dbReference type="Proteomes" id="UP000823927">
    <property type="component" value="Unassembled WGS sequence"/>
</dbReference>
<dbReference type="AlphaFoldDB" id="A0A9D1F6P6"/>
<keyword evidence="3 7" id="KW-0489">Methyltransferase</keyword>
<protein>
    <submittedName>
        <fullName evidence="7">Precorrin-3B C(17)-methyltransferase</fullName>
        <ecNumber evidence="7">2.1.1.131</ecNumber>
    </submittedName>
</protein>
<keyword evidence="4 7" id="KW-0808">Transferase</keyword>
<comment type="caution">
    <text evidence="7">The sequence shown here is derived from an EMBL/GenBank/DDBJ whole genome shotgun (WGS) entry which is preliminary data.</text>
</comment>
<dbReference type="GO" id="GO:0032259">
    <property type="term" value="P:methylation"/>
    <property type="evidence" value="ECO:0007669"/>
    <property type="project" value="UniProtKB-KW"/>
</dbReference>
<evidence type="ECO:0000256" key="4">
    <source>
        <dbReference type="ARBA" id="ARBA00022679"/>
    </source>
</evidence>
<reference evidence="7" key="2">
    <citation type="journal article" date="2021" name="PeerJ">
        <title>Extensive microbial diversity within the chicken gut microbiome revealed by metagenomics and culture.</title>
        <authorList>
            <person name="Gilroy R."/>
            <person name="Ravi A."/>
            <person name="Getino M."/>
            <person name="Pursley I."/>
            <person name="Horton D.L."/>
            <person name="Alikhan N.F."/>
            <person name="Baker D."/>
            <person name="Gharbi K."/>
            <person name="Hall N."/>
            <person name="Watson M."/>
            <person name="Adriaenssens E.M."/>
            <person name="Foster-Nyarko E."/>
            <person name="Jarju S."/>
            <person name="Secka A."/>
            <person name="Antonio M."/>
            <person name="Oren A."/>
            <person name="Chaudhuri R.R."/>
            <person name="La Ragione R."/>
            <person name="Hildebrand F."/>
            <person name="Pallen M.J."/>
        </authorList>
    </citation>
    <scope>NUCLEOTIDE SEQUENCE</scope>
    <source>
        <strain evidence="7">CHK178-757</strain>
    </source>
</reference>
<dbReference type="GO" id="GO:0030789">
    <property type="term" value="F:precorrin-3B C17-methyltransferase activity"/>
    <property type="evidence" value="ECO:0007669"/>
    <property type="project" value="UniProtKB-EC"/>
</dbReference>
<dbReference type="PANTHER" id="PTHR47036:SF1">
    <property type="entry name" value="COBALT-FACTOR III C(17)-METHYLTRANSFERASE-RELATED"/>
    <property type="match status" value="1"/>
</dbReference>
<gene>
    <name evidence="7" type="primary">cobJ</name>
    <name evidence="7" type="ORF">IAB46_12770</name>
</gene>
<comment type="pathway">
    <text evidence="1">Cofactor biosynthesis; adenosylcobalamin biosynthesis.</text>
</comment>
<feature type="domain" description="Tetrapyrrole methylase" evidence="6">
    <location>
        <begin position="3"/>
        <end position="210"/>
    </location>
</feature>
<organism evidence="7 8">
    <name type="scientific">Candidatus Scybalocola faecigallinarum</name>
    <dbReference type="NCBI Taxonomy" id="2840941"/>
    <lineage>
        <taxon>Bacteria</taxon>
        <taxon>Bacillati</taxon>
        <taxon>Bacillota</taxon>
        <taxon>Clostridia</taxon>
        <taxon>Lachnospirales</taxon>
        <taxon>Lachnospiraceae</taxon>
        <taxon>Lachnospiraceae incertae sedis</taxon>
        <taxon>Candidatus Scybalocola (ex Gilroy et al. 2021)</taxon>
    </lineage>
</organism>
<dbReference type="NCBIfam" id="TIGR01466">
    <property type="entry name" value="cobJ_cbiH"/>
    <property type="match status" value="1"/>
</dbReference>
<dbReference type="EC" id="2.1.1.131" evidence="7"/>
<dbReference type="GO" id="GO:0009236">
    <property type="term" value="P:cobalamin biosynthetic process"/>
    <property type="evidence" value="ECO:0007669"/>
    <property type="project" value="UniProtKB-KW"/>
</dbReference>
<dbReference type="PANTHER" id="PTHR47036">
    <property type="entry name" value="COBALT-FACTOR III C(17)-METHYLTRANSFERASE-RELATED"/>
    <property type="match status" value="1"/>
</dbReference>
<dbReference type="InterPro" id="IPR006363">
    <property type="entry name" value="Cbl_synth_CobJ/CibH_dom"/>
</dbReference>
<accession>A0A9D1F6P6</accession>
<dbReference type="InterPro" id="IPR051810">
    <property type="entry name" value="Precorrin_MeTrfase"/>
</dbReference>
<dbReference type="InterPro" id="IPR035996">
    <property type="entry name" value="4pyrrol_Methylase_sf"/>
</dbReference>
<dbReference type="Gene3D" id="3.40.1010.10">
    <property type="entry name" value="Cobalt-precorrin-4 Transmethylase, Domain 1"/>
    <property type="match status" value="1"/>
</dbReference>
<dbReference type="InterPro" id="IPR014776">
    <property type="entry name" value="4pyrrole_Mease_sub2"/>
</dbReference>
<sequence length="253" mass="27221">MAKLYVVGFGPGGKEDMTFRAAQAIEAAQVVMGYTTYINMLKDIFPDKNYMSTPMKQEAQRCRMALLEAQKGRDVAMVSSGDSGIYGMAGIILQMAQAMDADVEIQVIPGVTAASAAAAILGAPLMHDFAVISLSDLMTPLDKIMKRVECAAQGDFVICLYNPKSKKRTEYIAMAAQIVAGIQGPDIPAGIVRNAGRPDESHEITTAGQLKDAQIDMFSIVILGNSQTYVKDGKMITPRGYTLDEGIVPDKKD</sequence>
<evidence type="ECO:0000256" key="5">
    <source>
        <dbReference type="ARBA" id="ARBA00022691"/>
    </source>
</evidence>
<dbReference type="InterPro" id="IPR014777">
    <property type="entry name" value="4pyrrole_Mease_sub1"/>
</dbReference>
<reference evidence="7" key="1">
    <citation type="submission" date="2020-10" db="EMBL/GenBank/DDBJ databases">
        <authorList>
            <person name="Gilroy R."/>
        </authorList>
    </citation>
    <scope>NUCLEOTIDE SEQUENCE</scope>
    <source>
        <strain evidence="7">CHK178-757</strain>
    </source>
</reference>
<evidence type="ECO:0000256" key="3">
    <source>
        <dbReference type="ARBA" id="ARBA00022603"/>
    </source>
</evidence>
<dbReference type="Pfam" id="PF00590">
    <property type="entry name" value="TP_methylase"/>
    <property type="match status" value="1"/>
</dbReference>
<evidence type="ECO:0000313" key="8">
    <source>
        <dbReference type="Proteomes" id="UP000823927"/>
    </source>
</evidence>
<keyword evidence="5" id="KW-0949">S-adenosyl-L-methionine</keyword>
<evidence type="ECO:0000313" key="7">
    <source>
        <dbReference type="EMBL" id="HIS48400.1"/>
    </source>
</evidence>
<proteinExistence type="predicted"/>
<name>A0A9D1F6P6_9FIRM</name>
<dbReference type="InterPro" id="IPR000878">
    <property type="entry name" value="4pyrrol_Mease"/>
</dbReference>
<keyword evidence="2" id="KW-0169">Cobalamin biosynthesis</keyword>